<evidence type="ECO:0000313" key="1">
    <source>
        <dbReference type="EMBL" id="CAB4122075.1"/>
    </source>
</evidence>
<gene>
    <name evidence="1" type="ORF">UFOVP20_52</name>
</gene>
<protein>
    <submittedName>
        <fullName evidence="1">Uncharacterized protein</fullName>
    </submittedName>
</protein>
<proteinExistence type="predicted"/>
<sequence>MGLRFKAPSLGTVEMQPVDTASNVTLTVSAKSGVLSYADSSTGGFYLPVGTTAQRPTAATGMIRYNSTTGAVEVYNGTSWG</sequence>
<accession>A0A6J5KKW7</accession>
<organism evidence="1">
    <name type="scientific">uncultured Caudovirales phage</name>
    <dbReference type="NCBI Taxonomy" id="2100421"/>
    <lineage>
        <taxon>Viruses</taxon>
        <taxon>Duplodnaviria</taxon>
        <taxon>Heunggongvirae</taxon>
        <taxon>Uroviricota</taxon>
        <taxon>Caudoviricetes</taxon>
        <taxon>Peduoviridae</taxon>
        <taxon>Maltschvirus</taxon>
        <taxon>Maltschvirus maltsch</taxon>
    </lineage>
</organism>
<dbReference type="EMBL" id="LR796156">
    <property type="protein sequence ID" value="CAB4122075.1"/>
    <property type="molecule type" value="Genomic_DNA"/>
</dbReference>
<name>A0A6J5KKW7_9CAUD</name>
<reference evidence="1" key="1">
    <citation type="submission" date="2020-04" db="EMBL/GenBank/DDBJ databases">
        <authorList>
            <person name="Chiriac C."/>
            <person name="Salcher M."/>
            <person name="Ghai R."/>
            <person name="Kavagutti S V."/>
        </authorList>
    </citation>
    <scope>NUCLEOTIDE SEQUENCE</scope>
</reference>